<protein>
    <recommendedName>
        <fullName evidence="3">SMI1/KNR4 family protein</fullName>
    </recommendedName>
</protein>
<comment type="caution">
    <text evidence="1">The sequence shown here is derived from an EMBL/GenBank/DDBJ whole genome shotgun (WGS) entry which is preliminary data.</text>
</comment>
<reference evidence="1 2" key="1">
    <citation type="journal article" date="2019" name="Int. J. Syst. Evol. Microbiol.">
        <title>The Global Catalogue of Microorganisms (GCM) 10K type strain sequencing project: providing services to taxonomists for standard genome sequencing and annotation.</title>
        <authorList>
            <consortium name="The Broad Institute Genomics Platform"/>
            <consortium name="The Broad Institute Genome Sequencing Center for Infectious Disease"/>
            <person name="Wu L."/>
            <person name="Ma J."/>
        </authorList>
    </citation>
    <scope>NUCLEOTIDE SEQUENCE [LARGE SCALE GENOMIC DNA]</scope>
    <source>
        <strain evidence="1 2">JCM 13929</strain>
    </source>
</reference>
<evidence type="ECO:0000313" key="1">
    <source>
        <dbReference type="EMBL" id="GAA1675509.1"/>
    </source>
</evidence>
<proteinExistence type="predicted"/>
<gene>
    <name evidence="1" type="ORF">GCM10009733_085710</name>
</gene>
<organism evidence="1 2">
    <name type="scientific">Nonomuraea maheshkhaliensis</name>
    <dbReference type="NCBI Taxonomy" id="419590"/>
    <lineage>
        <taxon>Bacteria</taxon>
        <taxon>Bacillati</taxon>
        <taxon>Actinomycetota</taxon>
        <taxon>Actinomycetes</taxon>
        <taxon>Streptosporangiales</taxon>
        <taxon>Streptosporangiaceae</taxon>
        <taxon>Nonomuraea</taxon>
    </lineage>
</organism>
<dbReference type="EMBL" id="BAAAMU010000103">
    <property type="protein sequence ID" value="GAA1675509.1"/>
    <property type="molecule type" value="Genomic_DNA"/>
</dbReference>
<evidence type="ECO:0000313" key="2">
    <source>
        <dbReference type="Proteomes" id="UP001500064"/>
    </source>
</evidence>
<dbReference type="InterPro" id="IPR037883">
    <property type="entry name" value="Knr4/Smi1-like_sf"/>
</dbReference>
<dbReference type="RefSeq" id="WP_346112638.1">
    <property type="nucleotide sequence ID" value="NZ_BAAAMU010000103.1"/>
</dbReference>
<sequence length="421" mass="47056">MPNANHARLCRIADKLAAARAMPVLPDAFGVDAHGFELGPPLSEAVVTEFEERHEVTLPTEYRLFVTELGDGGAGPGYELSRLNTSCCTHHRSGHLAQPSPYLPGPRYVDDWEERYEDPPGPDRAFLRGTLEIAGHGCSLVTQLTVAGPARGRLFNLDHEGPLGPYVVEDADFLSWYERWLDEAVAGYDVGWFGERLPLEEAELVAVLTDEPSSERRARAGQSLLQLPAVSESSWTALTEAMITDAHPTVRAVLWDLLRWQRHRHGRPLDDAEVIADDIARHARSCAPPDLKALGILRRLTVADLLPEVMCHDLERRRRAAYRLAWDSGEFRGEALQQDVLVDVAGGLLNDDDPVLRSHGVVVVRQFSLTCLHSALRRLQKTETGPWVRHHIDWCFDESSTRMWGDPSTMMMQGFSEDPPF</sequence>
<evidence type="ECO:0008006" key="3">
    <source>
        <dbReference type="Google" id="ProtNLM"/>
    </source>
</evidence>
<accession>A0ABN2GR94</accession>
<dbReference type="SUPFAM" id="SSF160631">
    <property type="entry name" value="SMI1/KNR4-like"/>
    <property type="match status" value="1"/>
</dbReference>
<keyword evidence="2" id="KW-1185">Reference proteome</keyword>
<dbReference type="Proteomes" id="UP001500064">
    <property type="component" value="Unassembled WGS sequence"/>
</dbReference>
<name>A0ABN2GR94_9ACTN</name>